<keyword evidence="1" id="KW-0472">Membrane</keyword>
<evidence type="ECO:0000313" key="3">
    <source>
        <dbReference type="Proteomes" id="UP000305948"/>
    </source>
</evidence>
<reference evidence="2 3" key="1">
    <citation type="journal article" date="2019" name="Nat. Ecol. Evol.">
        <title>Megaphylogeny resolves global patterns of mushroom evolution.</title>
        <authorList>
            <person name="Varga T."/>
            <person name="Krizsan K."/>
            <person name="Foldi C."/>
            <person name="Dima B."/>
            <person name="Sanchez-Garcia M."/>
            <person name="Sanchez-Ramirez S."/>
            <person name="Szollosi G.J."/>
            <person name="Szarkandi J.G."/>
            <person name="Papp V."/>
            <person name="Albert L."/>
            <person name="Andreopoulos W."/>
            <person name="Angelini C."/>
            <person name="Antonin V."/>
            <person name="Barry K.W."/>
            <person name="Bougher N.L."/>
            <person name="Buchanan P."/>
            <person name="Buyck B."/>
            <person name="Bense V."/>
            <person name="Catcheside P."/>
            <person name="Chovatia M."/>
            <person name="Cooper J."/>
            <person name="Damon W."/>
            <person name="Desjardin D."/>
            <person name="Finy P."/>
            <person name="Geml J."/>
            <person name="Haridas S."/>
            <person name="Hughes K."/>
            <person name="Justo A."/>
            <person name="Karasinski D."/>
            <person name="Kautmanova I."/>
            <person name="Kiss B."/>
            <person name="Kocsube S."/>
            <person name="Kotiranta H."/>
            <person name="LaButti K.M."/>
            <person name="Lechner B.E."/>
            <person name="Liimatainen K."/>
            <person name="Lipzen A."/>
            <person name="Lukacs Z."/>
            <person name="Mihaltcheva S."/>
            <person name="Morgado L.N."/>
            <person name="Niskanen T."/>
            <person name="Noordeloos M.E."/>
            <person name="Ohm R.A."/>
            <person name="Ortiz-Santana B."/>
            <person name="Ovrebo C."/>
            <person name="Racz N."/>
            <person name="Riley R."/>
            <person name="Savchenko A."/>
            <person name="Shiryaev A."/>
            <person name="Soop K."/>
            <person name="Spirin V."/>
            <person name="Szebenyi C."/>
            <person name="Tomsovsky M."/>
            <person name="Tulloss R.E."/>
            <person name="Uehling J."/>
            <person name="Grigoriev I.V."/>
            <person name="Vagvolgyi C."/>
            <person name="Papp T."/>
            <person name="Martin F.M."/>
            <person name="Miettinen O."/>
            <person name="Hibbett D.S."/>
            <person name="Nagy L.G."/>
        </authorList>
    </citation>
    <scope>NUCLEOTIDE SEQUENCE [LARGE SCALE GENOMIC DNA]</scope>
    <source>
        <strain evidence="2 3">OMC1185</strain>
    </source>
</reference>
<proteinExistence type="predicted"/>
<feature type="transmembrane region" description="Helical" evidence="1">
    <location>
        <begin position="57"/>
        <end position="78"/>
    </location>
</feature>
<keyword evidence="3" id="KW-1185">Reference proteome</keyword>
<dbReference type="Proteomes" id="UP000305948">
    <property type="component" value="Unassembled WGS sequence"/>
</dbReference>
<evidence type="ECO:0000256" key="1">
    <source>
        <dbReference type="SAM" id="Phobius"/>
    </source>
</evidence>
<feature type="transmembrane region" description="Helical" evidence="1">
    <location>
        <begin position="12"/>
        <end position="32"/>
    </location>
</feature>
<accession>A0A5C3N7C5</accession>
<dbReference type="AlphaFoldDB" id="A0A5C3N7C5"/>
<evidence type="ECO:0000313" key="2">
    <source>
        <dbReference type="EMBL" id="TFK49691.1"/>
    </source>
</evidence>
<organism evidence="2 3">
    <name type="scientific">Heliocybe sulcata</name>
    <dbReference type="NCBI Taxonomy" id="5364"/>
    <lineage>
        <taxon>Eukaryota</taxon>
        <taxon>Fungi</taxon>
        <taxon>Dikarya</taxon>
        <taxon>Basidiomycota</taxon>
        <taxon>Agaricomycotina</taxon>
        <taxon>Agaricomycetes</taxon>
        <taxon>Gloeophyllales</taxon>
        <taxon>Gloeophyllaceae</taxon>
        <taxon>Heliocybe</taxon>
    </lineage>
</organism>
<dbReference type="EMBL" id="ML213515">
    <property type="protein sequence ID" value="TFK49691.1"/>
    <property type="molecule type" value="Genomic_DNA"/>
</dbReference>
<feature type="transmembrane region" description="Helical" evidence="1">
    <location>
        <begin position="109"/>
        <end position="130"/>
    </location>
</feature>
<gene>
    <name evidence="2" type="ORF">OE88DRAFT_368822</name>
</gene>
<sequence length="137" mass="15737">MVWDGRDHNVIYVVDVPWLSVFIMSSVLEVAATRSRYCTTHTTIFHVNAFSQSSHQLLMDCIAFGLWFFGLFALQYIFTGTLHARASLLFTLVRLVDEYPCYLSAPASTLTPCLLLLLVSFHDLLFPAWLRKRIYIV</sequence>
<keyword evidence="1" id="KW-1133">Transmembrane helix</keyword>
<name>A0A5C3N7C5_9AGAM</name>
<protein>
    <submittedName>
        <fullName evidence="2">Uncharacterized protein</fullName>
    </submittedName>
</protein>
<keyword evidence="1" id="KW-0812">Transmembrane</keyword>